<feature type="transmembrane region" description="Helical" evidence="1">
    <location>
        <begin position="40"/>
        <end position="62"/>
    </location>
</feature>
<gene>
    <name evidence="2" type="ORF">LVJ83_01245</name>
</gene>
<protein>
    <submittedName>
        <fullName evidence="2">Uncharacterized protein</fullName>
    </submittedName>
</protein>
<feature type="transmembrane region" description="Helical" evidence="1">
    <location>
        <begin position="12"/>
        <end position="34"/>
    </location>
</feature>
<keyword evidence="1" id="KW-0472">Membrane</keyword>
<sequence length="220" mass="23253">MSDSLQRLFTPVLYILIFFAGFITAAIWLAPGYYLENLPATVGALAAVALVWLAYVFAGLSLRHRRRESARLAALQQENVRPVLHAVLRPAADAPHLVELAVSNHGKGSARQVRLSIEAVAATPATAAVLACLQPLSAVSDGLDVLAAGESYGGVFADFETLAAHAAPAPFNGIIKVVAEYSDIFDNPCATESVLDMAALAALQPAAHAAARKPRKKLLY</sequence>
<keyword evidence="1" id="KW-0812">Transmembrane</keyword>
<dbReference type="Proteomes" id="UP000829817">
    <property type="component" value="Chromosome"/>
</dbReference>
<keyword evidence="3" id="KW-1185">Reference proteome</keyword>
<proteinExistence type="predicted"/>
<evidence type="ECO:0000256" key="1">
    <source>
        <dbReference type="SAM" id="Phobius"/>
    </source>
</evidence>
<evidence type="ECO:0000313" key="3">
    <source>
        <dbReference type="Proteomes" id="UP000829817"/>
    </source>
</evidence>
<keyword evidence="1" id="KW-1133">Transmembrane helix</keyword>
<organism evidence="2 3">
    <name type="scientific">Uruburuella testudinis</name>
    <dbReference type="NCBI Taxonomy" id="1282863"/>
    <lineage>
        <taxon>Bacteria</taxon>
        <taxon>Pseudomonadati</taxon>
        <taxon>Pseudomonadota</taxon>
        <taxon>Betaproteobacteria</taxon>
        <taxon>Neisseriales</taxon>
        <taxon>Neisseriaceae</taxon>
        <taxon>Uruburuella</taxon>
    </lineage>
</organism>
<evidence type="ECO:0000313" key="2">
    <source>
        <dbReference type="EMBL" id="UOO82134.1"/>
    </source>
</evidence>
<dbReference type="RefSeq" id="WP_244785534.1">
    <property type="nucleotide sequence ID" value="NZ_CP091508.1"/>
</dbReference>
<accession>A0ABY4DVS8</accession>
<reference evidence="2 3" key="1">
    <citation type="journal article" date="2022" name="Res Sq">
        <title>Evolution of multicellular longitudinally dividing oral cavity symbionts (Neisseriaceae).</title>
        <authorList>
            <person name="Nyongesa S."/>
            <person name="Weber P."/>
            <person name="Bernet E."/>
            <person name="Pullido F."/>
            <person name="Nieckarz M."/>
            <person name="Delaby M."/>
            <person name="Nieves C."/>
            <person name="Viehboeck T."/>
            <person name="Krause N."/>
            <person name="Rivera-Millot A."/>
            <person name="Nakamura A."/>
            <person name="Vischer N."/>
            <person name="VanNieuwenhze M."/>
            <person name="Brun Y."/>
            <person name="Cava F."/>
            <person name="Bulgheresi S."/>
            <person name="Veyrier F."/>
        </authorList>
    </citation>
    <scope>NUCLEOTIDE SEQUENCE [LARGE SCALE GENOMIC DNA]</scope>
    <source>
        <strain evidence="2 3">CCUG 63373m</strain>
    </source>
</reference>
<dbReference type="EMBL" id="CP091508">
    <property type="protein sequence ID" value="UOO82134.1"/>
    <property type="molecule type" value="Genomic_DNA"/>
</dbReference>
<name>A0ABY4DVS8_9NEIS</name>